<feature type="compositionally biased region" description="Basic and acidic residues" evidence="1">
    <location>
        <begin position="22"/>
        <end position="31"/>
    </location>
</feature>
<reference evidence="2" key="1">
    <citation type="submission" date="2020-02" db="EMBL/GenBank/DDBJ databases">
        <authorList>
            <person name="Meier V. D."/>
        </authorList>
    </citation>
    <scope>NUCLEOTIDE SEQUENCE</scope>
    <source>
        <strain evidence="2">AVDCRST_MAG01</strain>
    </source>
</reference>
<evidence type="ECO:0000256" key="1">
    <source>
        <dbReference type="SAM" id="MobiDB-lite"/>
    </source>
</evidence>
<feature type="non-terminal residue" evidence="2">
    <location>
        <position position="162"/>
    </location>
</feature>
<gene>
    <name evidence="2" type="ORF">AVDCRST_MAG01-01-1251</name>
</gene>
<feature type="region of interest" description="Disordered" evidence="1">
    <location>
        <begin position="1"/>
        <end position="42"/>
    </location>
</feature>
<sequence>GIRSGDGQEQAGRGRGHHRGERLRSSGRDDELLPGAGPQGYLRLYVPPRRMRRALVRGPGTPHRAGRHGDRRVRAASRVVLLLLRADADVLPRLRPGELRGRGRADHLYRAALRRTVAGSEPAALQRHQQAVRDDHRNSRRRDRGPEHADGRQPDHELPDGL</sequence>
<feature type="compositionally biased region" description="Basic and acidic residues" evidence="1">
    <location>
        <begin position="144"/>
        <end position="162"/>
    </location>
</feature>
<protein>
    <submittedName>
        <fullName evidence="2">Menaquinone-cytochrome C oxidoreductase, cytochrome C subunit</fullName>
    </submittedName>
</protein>
<evidence type="ECO:0000313" key="2">
    <source>
        <dbReference type="EMBL" id="CAA9404646.1"/>
    </source>
</evidence>
<organism evidence="2">
    <name type="scientific">uncultured Rubrobacteraceae bacterium</name>
    <dbReference type="NCBI Taxonomy" id="349277"/>
    <lineage>
        <taxon>Bacteria</taxon>
        <taxon>Bacillati</taxon>
        <taxon>Actinomycetota</taxon>
        <taxon>Rubrobacteria</taxon>
        <taxon>Rubrobacterales</taxon>
        <taxon>Rubrobacteraceae</taxon>
        <taxon>environmental samples</taxon>
    </lineage>
</organism>
<name>A0A6J4P3C3_9ACTN</name>
<feature type="non-terminal residue" evidence="2">
    <location>
        <position position="1"/>
    </location>
</feature>
<proteinExistence type="predicted"/>
<feature type="region of interest" description="Disordered" evidence="1">
    <location>
        <begin position="119"/>
        <end position="162"/>
    </location>
</feature>
<dbReference type="AlphaFoldDB" id="A0A6J4P3C3"/>
<accession>A0A6J4P3C3</accession>
<dbReference type="EMBL" id="CADCUW010000184">
    <property type="protein sequence ID" value="CAA9404646.1"/>
    <property type="molecule type" value="Genomic_DNA"/>
</dbReference>